<keyword evidence="3" id="KW-1185">Reference proteome</keyword>
<dbReference type="OrthoDB" id="9802649at2"/>
<proteinExistence type="predicted"/>
<gene>
    <name evidence="2" type="primary">hyaD_2</name>
    <name evidence="2" type="ORF">MBHS_02578</name>
</gene>
<feature type="domain" description="Glycosyltransferase 2-like" evidence="1">
    <location>
        <begin position="97"/>
        <end position="212"/>
    </location>
</feature>
<feature type="domain" description="Glycosyltransferase 2-like" evidence="1">
    <location>
        <begin position="623"/>
        <end position="783"/>
    </location>
</feature>
<dbReference type="InterPro" id="IPR050834">
    <property type="entry name" value="Glycosyltransf_2"/>
</dbReference>
<protein>
    <submittedName>
        <fullName evidence="2">Hyaluronan synthase</fullName>
        <ecNumber evidence="2">2.4.1.212</ecNumber>
    </submittedName>
</protein>
<dbReference type="Pfam" id="PF00535">
    <property type="entry name" value="Glycos_transf_2"/>
    <property type="match status" value="2"/>
</dbReference>
<dbReference type="CDD" id="cd04184">
    <property type="entry name" value="GT2_RfbC_Mx_like"/>
    <property type="match status" value="1"/>
</dbReference>
<dbReference type="EC" id="2.4.1.212" evidence="2"/>
<evidence type="ECO:0000313" key="3">
    <source>
        <dbReference type="Proteomes" id="UP000236724"/>
    </source>
</evidence>
<evidence type="ECO:0000259" key="1">
    <source>
        <dbReference type="Pfam" id="PF00535"/>
    </source>
</evidence>
<dbReference type="AlphaFoldDB" id="A0A1H6FAQ8"/>
<dbReference type="InterPro" id="IPR001173">
    <property type="entry name" value="Glyco_trans_2-like"/>
</dbReference>
<keyword evidence="2" id="KW-0328">Glycosyltransferase</keyword>
<dbReference type="Gene3D" id="3.90.550.10">
    <property type="entry name" value="Spore Coat Polysaccharide Biosynthesis Protein SpsA, Chain A"/>
    <property type="match status" value="3"/>
</dbReference>
<dbReference type="RefSeq" id="WP_103920463.1">
    <property type="nucleotide sequence ID" value="NZ_FMSV02000503.1"/>
</dbReference>
<accession>A0A1H6FAQ8</accession>
<organism evidence="2 3">
    <name type="scientific">Candidatus Venteria ishoeyi</name>
    <dbReference type="NCBI Taxonomy" id="1899563"/>
    <lineage>
        <taxon>Bacteria</taxon>
        <taxon>Pseudomonadati</taxon>
        <taxon>Pseudomonadota</taxon>
        <taxon>Gammaproteobacteria</taxon>
        <taxon>Thiotrichales</taxon>
        <taxon>Thiotrichaceae</taxon>
        <taxon>Venteria</taxon>
    </lineage>
</organism>
<keyword evidence="2" id="KW-0808">Transferase</keyword>
<reference evidence="2 3" key="1">
    <citation type="submission" date="2016-10" db="EMBL/GenBank/DDBJ databases">
        <authorList>
            <person name="de Groot N.N."/>
        </authorList>
    </citation>
    <scope>NUCLEOTIDE SEQUENCE [LARGE SCALE GENOMIC DNA]</scope>
    <source>
        <strain evidence="2">MBHS1</strain>
    </source>
</reference>
<dbReference type="PANTHER" id="PTHR43685">
    <property type="entry name" value="GLYCOSYLTRANSFERASE"/>
    <property type="match status" value="1"/>
</dbReference>
<dbReference type="GO" id="GO:0050501">
    <property type="term" value="F:hyaluronan synthase activity"/>
    <property type="evidence" value="ECO:0007669"/>
    <property type="project" value="UniProtKB-EC"/>
</dbReference>
<name>A0A1H6FAQ8_9GAMM</name>
<dbReference type="EMBL" id="FMSV02000503">
    <property type="protein sequence ID" value="SEH06713.1"/>
    <property type="molecule type" value="Genomic_DNA"/>
</dbReference>
<sequence length="1134" mass="128394">MSLKLFIKIIIKRWFDAVADSGSGRFIRANIQRRRIQWHIWQAARRVNTHNEGLRQQLLALRTSDSGYFIWLLLHKLYLPHLLSAKNKHGAQQPYFSILVPVYNSDPVWLQRTVDSVISQHYPRWELILCDDASPQEDTRLLLKQLAGRDRRIHLAFNARNQGISRATNHAAKLAQGDWLVLLDHDDTLYADALEKLAEHIGQQPQASVFYSDEDRLSAQGFCYQHNFKPGFSPSLLETQNYILHLVCVTKTAFEAVGCLRSGFDGSQDYDLLLRLLSAKHTFFHIPQVLYSWGESDTSMVGGQLKPAVFDAGRRALIEYFARTQARIDHISTQAGSGDYHAHFKLPTPCRVLWVKTRPDAAPLDLPLPTFSANWQVDEIIAYDGISPIVAALSQLSAQAEPYDFILFCRAGLDAVDFELVLSELGGWALRPQVGVVAGLIVNQQQQILHAGFSYLPSGRLQADFQGRKLNDTPLVKRVRDCSVVSGDLLAMRPDVLQQHQEIQGISHPDYWFVALCLAVQQQQQRVVYLPWAAMEARARGLGDFPVPARPPRLLKSGRSKIHHPTELYLNPNLISPWNDWRLPNPLPDEPQLAQTIDNNTSLSFMPYRQASPLSNNKPPQFSIILTTWNSHLGYLREMLESIHIQQWSDFEVCIADDASDKARLRDYLKNLGQQDSRFVVQLADTRLGIAGNTNRALAKARGEWLLFCDHDDVLESHALQTLADYIQQHASVDLVYSDETLMDEHSVRHNPHHRPDWNPDMFTSQMYFPHLVAVRRSLVERVGQLNPALDGAQDYDFHLRTTEQARAIGHIPKVLYAWRMHPDSVAMDAASKLYAYESGRRALANAMSRRGETVNVLNAPGTALGVYRVKRKVQDCTISHILAVDSAQAINSIRSIRQCSRRPVEIIAVLSGKDAKLAIALRQADAQLQTLIVADDHNRAQRYNAGARIAQGQQLIFSPDSVELVDSDYPDALLEHSQRSDIGAVAGKLIYPNGCYYHTGLLLGVNGFCGYAHRNIWQGPGYWYYALVIRNYTALSWDFMAVSRPHWQEVDGFDEQLAQFADVDFCLKLGRLGLRQVYTPYASGVFKRAVHHLEALQNETAADILIQRYGAEILQDPQYHPRLSKQFEDFSEC</sequence>
<dbReference type="SUPFAM" id="SSF53448">
    <property type="entry name" value="Nucleotide-diphospho-sugar transferases"/>
    <property type="match status" value="3"/>
</dbReference>
<evidence type="ECO:0000313" key="2">
    <source>
        <dbReference type="EMBL" id="SEH06713.1"/>
    </source>
</evidence>
<dbReference type="InterPro" id="IPR029044">
    <property type="entry name" value="Nucleotide-diphossugar_trans"/>
</dbReference>
<dbReference type="GO" id="GO:0044010">
    <property type="term" value="P:single-species biofilm formation"/>
    <property type="evidence" value="ECO:0007669"/>
    <property type="project" value="TreeGrafter"/>
</dbReference>
<dbReference type="Proteomes" id="UP000236724">
    <property type="component" value="Unassembled WGS sequence"/>
</dbReference>
<dbReference type="PANTHER" id="PTHR43685:SF2">
    <property type="entry name" value="GLYCOSYLTRANSFERASE 2-LIKE DOMAIN-CONTAINING PROTEIN"/>
    <property type="match status" value="1"/>
</dbReference>